<feature type="chain" id="PRO_5035916125" description="EB domain-containing protein" evidence="2">
    <location>
        <begin position="17"/>
        <end position="362"/>
    </location>
</feature>
<feature type="region of interest" description="Disordered" evidence="1">
    <location>
        <begin position="225"/>
        <end position="271"/>
    </location>
</feature>
<evidence type="ECO:0000313" key="3">
    <source>
        <dbReference type="EMBL" id="CAB3399821.1"/>
    </source>
</evidence>
<keyword evidence="2" id="KW-0732">Signal</keyword>
<dbReference type="EMBL" id="CADEPM010000002">
    <property type="protein sequence ID" value="CAB3399821.1"/>
    <property type="molecule type" value="Genomic_DNA"/>
</dbReference>
<gene>
    <name evidence="3" type="ORF">CBOVIS_LOCUS2885</name>
</gene>
<evidence type="ECO:0000313" key="4">
    <source>
        <dbReference type="Proteomes" id="UP000494206"/>
    </source>
</evidence>
<evidence type="ECO:0000256" key="1">
    <source>
        <dbReference type="SAM" id="MobiDB-lite"/>
    </source>
</evidence>
<feature type="region of interest" description="Disordered" evidence="1">
    <location>
        <begin position="129"/>
        <end position="161"/>
    </location>
</feature>
<evidence type="ECO:0000256" key="2">
    <source>
        <dbReference type="SAM" id="SignalP"/>
    </source>
</evidence>
<sequence>MKLWIILIATACFTQAATIQRTKRQYATVPLYSSCNEYLSCAPPAVCSSGSCQCAQSYQVAGTTCVPVGAAPPSGIYQVPAGVAPATFRTVYTDAVSAFRPVYQPVVYYPQVIHQQVVCAAPPCPKAPETTTTTPTTTTVLPTPAPESTTSATETTTPTRFYDGPSIAYPDEYCRLPNIVCVGGSFCSENKCICRPYEIIVDRQCVPVATTTTQATTIVTTEAPTTTTTEATTTTTTTPQPTTTITTTTPTTTTEQTTTTTTTTTTTSEAPTTVVVTTPKPTTEAPTTTVTPFRDQPSCTPTNCNCNPRGCNQHVVRINFMIPGQSCSSNSQCMAGSFCSNGACKCASSFEQRGVSCVKRRK</sequence>
<keyword evidence="4" id="KW-1185">Reference proteome</keyword>
<accession>A0A8S1EIQ7</accession>
<feature type="signal peptide" evidence="2">
    <location>
        <begin position="1"/>
        <end position="16"/>
    </location>
</feature>
<evidence type="ECO:0008006" key="5">
    <source>
        <dbReference type="Google" id="ProtNLM"/>
    </source>
</evidence>
<protein>
    <recommendedName>
        <fullName evidence="5">EB domain-containing protein</fullName>
    </recommendedName>
</protein>
<name>A0A8S1EIQ7_9PELO</name>
<comment type="caution">
    <text evidence="3">The sequence shown here is derived from an EMBL/GenBank/DDBJ whole genome shotgun (WGS) entry which is preliminary data.</text>
</comment>
<feature type="compositionally biased region" description="Low complexity" evidence="1">
    <location>
        <begin position="129"/>
        <end position="159"/>
    </location>
</feature>
<dbReference type="Proteomes" id="UP000494206">
    <property type="component" value="Unassembled WGS sequence"/>
</dbReference>
<proteinExistence type="predicted"/>
<dbReference type="AlphaFoldDB" id="A0A8S1EIQ7"/>
<reference evidence="3 4" key="1">
    <citation type="submission" date="2020-04" db="EMBL/GenBank/DDBJ databases">
        <authorList>
            <person name="Laetsch R D."/>
            <person name="Stevens L."/>
            <person name="Kumar S."/>
            <person name="Blaxter L. M."/>
        </authorList>
    </citation>
    <scope>NUCLEOTIDE SEQUENCE [LARGE SCALE GENOMIC DNA]</scope>
</reference>
<organism evidence="3 4">
    <name type="scientific">Caenorhabditis bovis</name>
    <dbReference type="NCBI Taxonomy" id="2654633"/>
    <lineage>
        <taxon>Eukaryota</taxon>
        <taxon>Metazoa</taxon>
        <taxon>Ecdysozoa</taxon>
        <taxon>Nematoda</taxon>
        <taxon>Chromadorea</taxon>
        <taxon>Rhabditida</taxon>
        <taxon>Rhabditina</taxon>
        <taxon>Rhabditomorpha</taxon>
        <taxon>Rhabditoidea</taxon>
        <taxon>Rhabditidae</taxon>
        <taxon>Peloderinae</taxon>
        <taxon>Caenorhabditis</taxon>
    </lineage>
</organism>
<dbReference type="OrthoDB" id="5859496at2759"/>